<dbReference type="InterPro" id="IPR008863">
    <property type="entry name" value="Toxic_anion-R_TelA"/>
</dbReference>
<comment type="caution">
    <text evidence="2">The sequence shown here is derived from an EMBL/GenBank/DDBJ whole genome shotgun (WGS) entry which is preliminary data.</text>
</comment>
<protein>
    <submittedName>
        <fullName evidence="2">TelA-like protein</fullName>
    </submittedName>
</protein>
<dbReference type="Pfam" id="PF05816">
    <property type="entry name" value="TelA"/>
    <property type="match status" value="1"/>
</dbReference>
<keyword evidence="3" id="KW-1185">Reference proteome</keyword>
<sequence>MEIQGFTTTLTEDKSLVPAPVPEFNVEQTKNEIMAKVKESPEVRSIVRQINIEDVSSIMSFGKNTSEEVSRFADAILHSMQTTKVEDSGELLLQLNKIMDKFDIKDFEEKSPGFLAKMFSKAKNSVEALFHKYNSMGDEVDKVFVTLKQYEAEINTANKHLEDMFMRNTEYYEQLGQYIYAGQVVLDELKNNIIPAAQTAANQTGNQLDQIKVNNLLQIQEIMEQRIYDLQLAENVAVQSMPTIKSIEYGNYNLIRKINSAFVITMPIFKQCLVQAIMLKRQSVQAKAMSALDEKTNELLLRNAENTALQSKMVAKLASGSSVSIETLEKSWQTIVKGIEETKAIQDEMRQKRIDGTKRLEVLKQDFINRGIIR</sequence>
<dbReference type="PATRIC" id="fig|476652.3.peg.2907"/>
<proteinExistence type="inferred from homology"/>
<accession>A0A0J1IKH9</accession>
<dbReference type="STRING" id="476652.DEAC_c27780"/>
<evidence type="ECO:0000256" key="1">
    <source>
        <dbReference type="PIRNR" id="PIRNR026508"/>
    </source>
</evidence>
<dbReference type="PIRSF" id="PIRSF026508">
    <property type="entry name" value="TelA"/>
    <property type="match status" value="1"/>
</dbReference>
<comment type="similarity">
    <text evidence="1">Belongs to the TelA family.</text>
</comment>
<evidence type="ECO:0000313" key="3">
    <source>
        <dbReference type="Proteomes" id="UP000036356"/>
    </source>
</evidence>
<dbReference type="Proteomes" id="UP000036356">
    <property type="component" value="Unassembled WGS sequence"/>
</dbReference>
<gene>
    <name evidence="2" type="ORF">DEAC_c27780</name>
</gene>
<organism evidence="2 3">
    <name type="scientific">Desulfosporosinus acididurans</name>
    <dbReference type="NCBI Taxonomy" id="476652"/>
    <lineage>
        <taxon>Bacteria</taxon>
        <taxon>Bacillati</taxon>
        <taxon>Bacillota</taxon>
        <taxon>Clostridia</taxon>
        <taxon>Eubacteriales</taxon>
        <taxon>Desulfitobacteriaceae</taxon>
        <taxon>Desulfosporosinus</taxon>
    </lineage>
</organism>
<dbReference type="PANTHER" id="PTHR38432">
    <property type="entry name" value="TELA-LIKE PROTEIN SAOUHSC_01408"/>
    <property type="match status" value="1"/>
</dbReference>
<evidence type="ECO:0000313" key="2">
    <source>
        <dbReference type="EMBL" id="KLU65226.1"/>
    </source>
</evidence>
<dbReference type="RefSeq" id="WP_047810612.1">
    <property type="nucleotide sequence ID" value="NZ_LDZY01000009.1"/>
</dbReference>
<dbReference type="PANTHER" id="PTHR38432:SF2">
    <property type="entry name" value="TELLURITE RESISTANCE PROTEIN"/>
    <property type="match status" value="1"/>
</dbReference>
<name>A0A0J1IKH9_9FIRM</name>
<dbReference type="EMBL" id="LDZY01000009">
    <property type="protein sequence ID" value="KLU65226.1"/>
    <property type="molecule type" value="Genomic_DNA"/>
</dbReference>
<reference evidence="2 3" key="1">
    <citation type="submission" date="2015-06" db="EMBL/GenBank/DDBJ databases">
        <title>Draft genome of the moderately acidophilic sulfate reducer Candidatus Desulfosporosinus acididurans strain M1.</title>
        <authorList>
            <person name="Poehlein A."/>
            <person name="Petzsch P."/>
            <person name="Johnson B.D."/>
            <person name="Schloemann M."/>
            <person name="Daniel R."/>
            <person name="Muehling M."/>
        </authorList>
    </citation>
    <scope>NUCLEOTIDE SEQUENCE [LARGE SCALE GENOMIC DNA]</scope>
    <source>
        <strain evidence="2 3">M1</strain>
    </source>
</reference>
<dbReference type="AlphaFoldDB" id="A0A0J1IKH9"/>